<dbReference type="STRING" id="49390.A0A068VN99"/>
<dbReference type="InParanoid" id="A0A068VN99"/>
<dbReference type="AlphaFoldDB" id="A0A068VN99"/>
<dbReference type="EMBL" id="HG751465">
    <property type="protein sequence ID" value="CDP22220.1"/>
    <property type="molecule type" value="Genomic_DNA"/>
</dbReference>
<dbReference type="PhylomeDB" id="A0A068VN99"/>
<dbReference type="Gramene" id="CDP22220">
    <property type="protein sequence ID" value="CDP22220"/>
    <property type="gene ID" value="GSCOC_T00011238001"/>
</dbReference>
<gene>
    <name evidence="1" type="ORF">GSCOC_T00011238001</name>
</gene>
<feature type="non-terminal residue" evidence="1">
    <location>
        <position position="250"/>
    </location>
</feature>
<reference evidence="2" key="1">
    <citation type="journal article" date="2014" name="Science">
        <title>The coffee genome provides insight into the convergent evolution of caffeine biosynthesis.</title>
        <authorList>
            <person name="Denoeud F."/>
            <person name="Carretero-Paulet L."/>
            <person name="Dereeper A."/>
            <person name="Droc G."/>
            <person name="Guyot R."/>
            <person name="Pietrella M."/>
            <person name="Zheng C."/>
            <person name="Alberti A."/>
            <person name="Anthony F."/>
            <person name="Aprea G."/>
            <person name="Aury J.M."/>
            <person name="Bento P."/>
            <person name="Bernard M."/>
            <person name="Bocs S."/>
            <person name="Campa C."/>
            <person name="Cenci A."/>
            <person name="Combes M.C."/>
            <person name="Crouzillat D."/>
            <person name="Da Silva C."/>
            <person name="Daddiego L."/>
            <person name="De Bellis F."/>
            <person name="Dussert S."/>
            <person name="Garsmeur O."/>
            <person name="Gayraud T."/>
            <person name="Guignon V."/>
            <person name="Jahn K."/>
            <person name="Jamilloux V."/>
            <person name="Joet T."/>
            <person name="Labadie K."/>
            <person name="Lan T."/>
            <person name="Leclercq J."/>
            <person name="Lepelley M."/>
            <person name="Leroy T."/>
            <person name="Li L.T."/>
            <person name="Librado P."/>
            <person name="Lopez L."/>
            <person name="Munoz A."/>
            <person name="Noel B."/>
            <person name="Pallavicini A."/>
            <person name="Perrotta G."/>
            <person name="Poncet V."/>
            <person name="Pot D."/>
            <person name="Priyono X."/>
            <person name="Rigoreau M."/>
            <person name="Rouard M."/>
            <person name="Rozas J."/>
            <person name="Tranchant-Dubreuil C."/>
            <person name="VanBuren R."/>
            <person name="Zhang Q."/>
            <person name="Andrade A.C."/>
            <person name="Argout X."/>
            <person name="Bertrand B."/>
            <person name="de Kochko A."/>
            <person name="Graziosi G."/>
            <person name="Henry R.J."/>
            <person name="Jayarama X."/>
            <person name="Ming R."/>
            <person name="Nagai C."/>
            <person name="Rounsley S."/>
            <person name="Sankoff D."/>
            <person name="Giuliano G."/>
            <person name="Albert V.A."/>
            <person name="Wincker P."/>
            <person name="Lashermes P."/>
        </authorList>
    </citation>
    <scope>NUCLEOTIDE SEQUENCE [LARGE SCALE GENOMIC DNA]</scope>
    <source>
        <strain evidence="2">cv. DH200-94</strain>
    </source>
</reference>
<evidence type="ECO:0000313" key="2">
    <source>
        <dbReference type="Proteomes" id="UP000295252"/>
    </source>
</evidence>
<protein>
    <submittedName>
        <fullName evidence="1">DH200=94 genomic scaffold, scaffold_12381</fullName>
    </submittedName>
</protein>
<evidence type="ECO:0000313" key="1">
    <source>
        <dbReference type="EMBL" id="CDP22220.1"/>
    </source>
</evidence>
<dbReference type="OrthoDB" id="2016403at2759"/>
<dbReference type="Proteomes" id="UP000295252">
    <property type="component" value="Unassembled WGS sequence"/>
</dbReference>
<accession>A0A068VN99</accession>
<name>A0A068VN99_COFCA</name>
<keyword evidence="2" id="KW-1185">Reference proteome</keyword>
<proteinExistence type="predicted"/>
<sequence>MLLLASFGSIFLAASLQISNNKPVLIFNMTLLLHWLSSLLHFVAPSSCPTLRWKGLGPTYFPISSTGIIGSLEGIYKAIQAPLIDRQRRELAKAYMETLIPEPTPTNVRKFKKGLWRKTTPKGLKLKKFIEGPDGTLVHDSSFVGEDAYDDDDHPWESVKEIIDQDVKLNKEEKKVLEEDLTILGENQESRGTWRERLQAWNEILQKDKLAEQLDSLNARYVVEFDMKEVENSLRKDVLEKVKNNHGNRA</sequence>
<organism evidence="1 2">
    <name type="scientific">Coffea canephora</name>
    <name type="common">Robusta coffee</name>
    <dbReference type="NCBI Taxonomy" id="49390"/>
    <lineage>
        <taxon>Eukaryota</taxon>
        <taxon>Viridiplantae</taxon>
        <taxon>Streptophyta</taxon>
        <taxon>Embryophyta</taxon>
        <taxon>Tracheophyta</taxon>
        <taxon>Spermatophyta</taxon>
        <taxon>Magnoliopsida</taxon>
        <taxon>eudicotyledons</taxon>
        <taxon>Gunneridae</taxon>
        <taxon>Pentapetalae</taxon>
        <taxon>asterids</taxon>
        <taxon>lamiids</taxon>
        <taxon>Gentianales</taxon>
        <taxon>Rubiaceae</taxon>
        <taxon>Ixoroideae</taxon>
        <taxon>Gardenieae complex</taxon>
        <taxon>Bertiereae - Coffeeae clade</taxon>
        <taxon>Coffeeae</taxon>
        <taxon>Coffea</taxon>
    </lineage>
</organism>